<gene>
    <name evidence="1" type="ORF">J5X75_11715</name>
</gene>
<evidence type="ECO:0000313" key="1">
    <source>
        <dbReference type="EMBL" id="MBO3738190.1"/>
    </source>
</evidence>
<keyword evidence="2" id="KW-1185">Reference proteome</keyword>
<proteinExistence type="predicted"/>
<dbReference type="Proteomes" id="UP000679690">
    <property type="component" value="Unassembled WGS sequence"/>
</dbReference>
<evidence type="ECO:0000313" key="2">
    <source>
        <dbReference type="Proteomes" id="UP000679690"/>
    </source>
</evidence>
<comment type="caution">
    <text evidence="1">The sequence shown here is derived from an EMBL/GenBank/DDBJ whole genome shotgun (WGS) entry which is preliminary data.</text>
</comment>
<sequence>MIQARVTDRDALAARSPSELAMYLRANAWAIRDRGRGGIVWIKTIGADEFEVLQPHDLALRDYPSRVRDLLSVLAVAEERSELEVLADITDVSRDVHSIRMFPADHGPGLIGLDDGVQAYESLRNLVVAAAYSVGAEQPRAVQPARKPTEVLRFLREVAIGAPAEGSFVLSVHTPIPPRLSGQPSLFDDDVADALEPAEPFERRVSLQLYDAVRAANDAANDALVSPDGLDVFTDAVSRGVSANLCEALVGLGGETGFPFELSMRLAVARPLRARAFEPIRFRRDHLPVLASAAQELRERIADEGVLVVGNVVRLHREGAGPGEISIAGAVEGEDRLRRVWMTLGEGDYAQATLAHQEMRSVAVRGDLVRRGTRLHLMNPSAFQLAIDRDEYG</sequence>
<dbReference type="RefSeq" id="WP_208467373.1">
    <property type="nucleotide sequence ID" value="NZ_JAGFNS010000006.1"/>
</dbReference>
<organism evidence="1 2">
    <name type="scientific">Actinoplanes flavus</name>
    <dbReference type="NCBI Taxonomy" id="2820290"/>
    <lineage>
        <taxon>Bacteria</taxon>
        <taxon>Bacillati</taxon>
        <taxon>Actinomycetota</taxon>
        <taxon>Actinomycetes</taxon>
        <taxon>Micromonosporales</taxon>
        <taxon>Micromonosporaceae</taxon>
        <taxon>Actinoplanes</taxon>
    </lineage>
</organism>
<reference evidence="1 2" key="1">
    <citation type="submission" date="2021-03" db="EMBL/GenBank/DDBJ databases">
        <title>Actinoplanes flavus sp. nov., a novel actinomycete isolated from Coconut Palm rhizosphere soil.</title>
        <authorList>
            <person name="Luo X."/>
        </authorList>
    </citation>
    <scope>NUCLEOTIDE SEQUENCE [LARGE SCALE GENOMIC DNA]</scope>
    <source>
        <strain evidence="1 2">NEAU-H7</strain>
    </source>
</reference>
<accession>A0ABS3UHE3</accession>
<name>A0ABS3UHE3_9ACTN</name>
<dbReference type="EMBL" id="JAGFNS010000006">
    <property type="protein sequence ID" value="MBO3738190.1"/>
    <property type="molecule type" value="Genomic_DNA"/>
</dbReference>
<protein>
    <submittedName>
        <fullName evidence="1">Uncharacterized protein</fullName>
    </submittedName>
</protein>